<evidence type="ECO:0000313" key="7">
    <source>
        <dbReference type="Proteomes" id="UP000503399"/>
    </source>
</evidence>
<dbReference type="InterPro" id="IPR015797">
    <property type="entry name" value="NUDIX_hydrolase-like_dom_sf"/>
</dbReference>
<sequence>MNDQREPEQDERDLPVKWRLSPPAAWRFCPECGHTLTDHEWDGRPRRYCPRCGFVYWQRPTPAAAVIVREDAAPRVLLVRRRYPPEEGGLTFPGGGVEMGESVAEAARREVAEETGLVVSLDAQLGIWSTPSTETLIVFFAGHPVGGELRPGSDALEAFFCPMDAVPRLVFNVHQAAWELYRRAYALL</sequence>
<dbReference type="Proteomes" id="UP000503399">
    <property type="component" value="Chromosome"/>
</dbReference>
<comment type="cofactor">
    <cofactor evidence="1">
        <name>Mg(2+)</name>
        <dbReference type="ChEBI" id="CHEBI:18420"/>
    </cofactor>
</comment>
<dbReference type="SUPFAM" id="SSF55811">
    <property type="entry name" value="Nudix"/>
    <property type="match status" value="1"/>
</dbReference>
<dbReference type="InterPro" id="IPR000086">
    <property type="entry name" value="NUDIX_hydrolase_dom"/>
</dbReference>
<dbReference type="InterPro" id="IPR020084">
    <property type="entry name" value="NUDIX_hydrolase_CS"/>
</dbReference>
<evidence type="ECO:0000256" key="2">
    <source>
        <dbReference type="ARBA" id="ARBA00022801"/>
    </source>
</evidence>
<organism evidence="6 7">
    <name type="scientific">Candidatus Hydrogenisulfobacillus filiaventi</name>
    <dbReference type="NCBI Taxonomy" id="2707344"/>
    <lineage>
        <taxon>Bacteria</taxon>
        <taxon>Bacillati</taxon>
        <taxon>Bacillota</taxon>
        <taxon>Clostridia</taxon>
        <taxon>Eubacteriales</taxon>
        <taxon>Clostridiales Family XVII. Incertae Sedis</taxon>
        <taxon>Candidatus Hydrogenisulfobacillus</taxon>
    </lineage>
</organism>
<evidence type="ECO:0000256" key="3">
    <source>
        <dbReference type="ARBA" id="ARBA00022842"/>
    </source>
</evidence>
<dbReference type="KEGG" id="hfv:R50_2392"/>
<dbReference type="InterPro" id="IPR020476">
    <property type="entry name" value="Nudix_hydrolase"/>
</dbReference>
<evidence type="ECO:0000313" key="6">
    <source>
        <dbReference type="EMBL" id="CAB1129889.1"/>
    </source>
</evidence>
<evidence type="ECO:0000259" key="5">
    <source>
        <dbReference type="PROSITE" id="PS51462"/>
    </source>
</evidence>
<dbReference type="PANTHER" id="PTHR43046:SF12">
    <property type="entry name" value="GDP-MANNOSE MANNOSYL HYDROLASE"/>
    <property type="match status" value="1"/>
</dbReference>
<evidence type="ECO:0000256" key="1">
    <source>
        <dbReference type="ARBA" id="ARBA00001946"/>
    </source>
</evidence>
<accession>A0A6F8ZJ32</accession>
<dbReference type="PROSITE" id="PS00893">
    <property type="entry name" value="NUDIX_BOX"/>
    <property type="match status" value="1"/>
</dbReference>
<dbReference type="PANTHER" id="PTHR43046">
    <property type="entry name" value="GDP-MANNOSE MANNOSYL HYDROLASE"/>
    <property type="match status" value="1"/>
</dbReference>
<comment type="similarity">
    <text evidence="4">Belongs to the Nudix hydrolase family.</text>
</comment>
<dbReference type="Gene3D" id="2.20.70.10">
    <property type="match status" value="1"/>
</dbReference>
<feature type="domain" description="Nudix hydrolase" evidence="5">
    <location>
        <begin position="59"/>
        <end position="186"/>
    </location>
</feature>
<proteinExistence type="inferred from homology"/>
<dbReference type="Pfam" id="PF00293">
    <property type="entry name" value="NUDIX"/>
    <property type="match status" value="1"/>
</dbReference>
<evidence type="ECO:0000256" key="4">
    <source>
        <dbReference type="RuleBase" id="RU003476"/>
    </source>
</evidence>
<dbReference type="PROSITE" id="PS51462">
    <property type="entry name" value="NUDIX"/>
    <property type="match status" value="1"/>
</dbReference>
<name>A0A6F8ZJ32_9FIRM</name>
<protein>
    <submittedName>
        <fullName evidence="6">ADP-ribose pyrophosphatase YjhB, NUDIX family</fullName>
    </submittedName>
</protein>
<reference evidence="6 7" key="1">
    <citation type="submission" date="2020-02" db="EMBL/GenBank/DDBJ databases">
        <authorList>
            <person name="Hogendoorn C."/>
        </authorList>
    </citation>
    <scope>NUCLEOTIDE SEQUENCE [LARGE SCALE GENOMIC DNA]</scope>
    <source>
        <strain evidence="6">R501</strain>
    </source>
</reference>
<dbReference type="PRINTS" id="PR00502">
    <property type="entry name" value="NUDIXFAMILY"/>
</dbReference>
<keyword evidence="3" id="KW-0460">Magnesium</keyword>
<dbReference type="GO" id="GO:0016787">
    <property type="term" value="F:hydrolase activity"/>
    <property type="evidence" value="ECO:0007669"/>
    <property type="project" value="UniProtKB-KW"/>
</dbReference>
<keyword evidence="7" id="KW-1185">Reference proteome</keyword>
<dbReference type="AlphaFoldDB" id="A0A6F8ZJ32"/>
<keyword evidence="2 4" id="KW-0378">Hydrolase</keyword>
<dbReference type="EMBL" id="LR778114">
    <property type="protein sequence ID" value="CAB1129889.1"/>
    <property type="molecule type" value="Genomic_DNA"/>
</dbReference>
<gene>
    <name evidence="6" type="ORF">R50_2392</name>
</gene>
<dbReference type="Gene3D" id="3.90.79.10">
    <property type="entry name" value="Nucleoside Triphosphate Pyrophosphohydrolase"/>
    <property type="match status" value="1"/>
</dbReference>